<accession>A0ABD1WVC0</accession>
<evidence type="ECO:0000313" key="2">
    <source>
        <dbReference type="EMBL" id="KAL2553532.1"/>
    </source>
</evidence>
<evidence type="ECO:0000256" key="1">
    <source>
        <dbReference type="SAM" id="MobiDB-lite"/>
    </source>
</evidence>
<organism evidence="2 3">
    <name type="scientific">Forsythia ovata</name>
    <dbReference type="NCBI Taxonomy" id="205694"/>
    <lineage>
        <taxon>Eukaryota</taxon>
        <taxon>Viridiplantae</taxon>
        <taxon>Streptophyta</taxon>
        <taxon>Embryophyta</taxon>
        <taxon>Tracheophyta</taxon>
        <taxon>Spermatophyta</taxon>
        <taxon>Magnoliopsida</taxon>
        <taxon>eudicotyledons</taxon>
        <taxon>Gunneridae</taxon>
        <taxon>Pentapetalae</taxon>
        <taxon>asterids</taxon>
        <taxon>lamiids</taxon>
        <taxon>Lamiales</taxon>
        <taxon>Oleaceae</taxon>
        <taxon>Forsythieae</taxon>
        <taxon>Forsythia</taxon>
    </lineage>
</organism>
<comment type="caution">
    <text evidence="2">The sequence shown here is derived from an EMBL/GenBank/DDBJ whole genome shotgun (WGS) entry which is preliminary data.</text>
</comment>
<dbReference type="EMBL" id="JBFOLJ010000002">
    <property type="protein sequence ID" value="KAL2553532.1"/>
    <property type="molecule type" value="Genomic_DNA"/>
</dbReference>
<sequence>MPKRAMEVKDIVRDFQKTKRGQKTPLRETGETTFPPRGTTRTSISFLHSWTERINIRSSQDEIDPDILEKLLAPSAIAAASVHKYWTSSWAKTADNAELLEMLKLAEMYTSQYHVLNCELYKVLTMKIDELHSTVVGAEDIDEKTRSFV</sequence>
<evidence type="ECO:0000313" key="3">
    <source>
        <dbReference type="Proteomes" id="UP001604277"/>
    </source>
</evidence>
<dbReference type="AlphaFoldDB" id="A0ABD1WVC0"/>
<keyword evidence="3" id="KW-1185">Reference proteome</keyword>
<gene>
    <name evidence="2" type="ORF">Fot_07151</name>
</gene>
<dbReference type="Proteomes" id="UP001604277">
    <property type="component" value="Unassembled WGS sequence"/>
</dbReference>
<name>A0ABD1WVC0_9LAMI</name>
<proteinExistence type="predicted"/>
<feature type="region of interest" description="Disordered" evidence="1">
    <location>
        <begin position="18"/>
        <end position="38"/>
    </location>
</feature>
<protein>
    <submittedName>
        <fullName evidence="2">Uncharacterized protein</fullName>
    </submittedName>
</protein>
<reference evidence="3" key="1">
    <citation type="submission" date="2024-07" db="EMBL/GenBank/DDBJ databases">
        <title>Two chromosome-level genome assemblies of Korean endemic species Abeliophyllum distichum and Forsythia ovata (Oleaceae).</title>
        <authorList>
            <person name="Jang H."/>
        </authorList>
    </citation>
    <scope>NUCLEOTIDE SEQUENCE [LARGE SCALE GENOMIC DNA]</scope>
</reference>